<dbReference type="EMBL" id="QQZZ01000174">
    <property type="protein sequence ID" value="RMZ37522.1"/>
    <property type="molecule type" value="Genomic_DNA"/>
</dbReference>
<dbReference type="Proteomes" id="UP000275480">
    <property type="component" value="Unassembled WGS sequence"/>
</dbReference>
<dbReference type="AlphaFoldDB" id="A0A3M7JKF8"/>
<name>A0A3M7JKF8_ASPFL</name>
<dbReference type="EMBL" id="ML734855">
    <property type="protein sequence ID" value="KAB8239920.1"/>
    <property type="molecule type" value="Genomic_DNA"/>
</dbReference>
<reference evidence="1" key="2">
    <citation type="submission" date="2019-04" db="EMBL/GenBank/DDBJ databases">
        <title>Friends and foes A comparative genomics study of 23 Aspergillus species from section Flavi.</title>
        <authorList>
            <consortium name="DOE Joint Genome Institute"/>
            <person name="Kjaerbolling I."/>
            <person name="Vesth T."/>
            <person name="Frisvad J.C."/>
            <person name="Nybo J.L."/>
            <person name="Theobald S."/>
            <person name="Kildgaard S."/>
            <person name="Isbrandt T."/>
            <person name="Kuo A."/>
            <person name="Sato A."/>
            <person name="Lyhne E.K."/>
            <person name="Kogle M.E."/>
            <person name="Wiebenga A."/>
            <person name="Kun R.S."/>
            <person name="Lubbers R.J."/>
            <person name="Makela M.R."/>
            <person name="Barry K."/>
            <person name="Chovatia M."/>
            <person name="Clum A."/>
            <person name="Daum C."/>
            <person name="Haridas S."/>
            <person name="He G."/>
            <person name="LaButti K."/>
            <person name="Lipzen A."/>
            <person name="Mondo S."/>
            <person name="Riley R."/>
            <person name="Salamov A."/>
            <person name="Simmons B.A."/>
            <person name="Magnuson J.K."/>
            <person name="Henrissat B."/>
            <person name="Mortensen U.H."/>
            <person name="Larsen T.O."/>
            <person name="Devries R.P."/>
            <person name="Grigoriev I.V."/>
            <person name="Machida M."/>
            <person name="Baker S.E."/>
            <person name="Andersen M.R."/>
        </authorList>
    </citation>
    <scope>NUCLEOTIDE SEQUENCE [LARGE SCALE GENOMIC DNA]</scope>
    <source>
        <strain evidence="1">CBS 121.62</strain>
    </source>
</reference>
<dbReference type="Proteomes" id="UP000325434">
    <property type="component" value="Unassembled WGS sequence"/>
</dbReference>
<organism evidence="1">
    <name type="scientific">Aspergillus flavus</name>
    <dbReference type="NCBI Taxonomy" id="5059"/>
    <lineage>
        <taxon>Eukaryota</taxon>
        <taxon>Fungi</taxon>
        <taxon>Dikarya</taxon>
        <taxon>Ascomycota</taxon>
        <taxon>Pezizomycotina</taxon>
        <taxon>Eurotiomycetes</taxon>
        <taxon>Eurotiomycetidae</taxon>
        <taxon>Eurotiales</taxon>
        <taxon>Aspergillaceae</taxon>
        <taxon>Aspergillus</taxon>
        <taxon>Aspergillus subgen. Circumdati</taxon>
    </lineage>
</organism>
<evidence type="ECO:0008006" key="4">
    <source>
        <dbReference type="Google" id="ProtNLM"/>
    </source>
</evidence>
<accession>A0A3M7JKF8</accession>
<reference evidence="2 3" key="1">
    <citation type="submission" date="2018-07" db="EMBL/GenBank/DDBJ databases">
        <title>Identification of spontaneous genetic mutation associated with occurrence of a yellow conidial color mutant of Aspergillus flavus.</title>
        <authorList>
            <person name="Chang P.-K."/>
            <person name="Mack B.M."/>
            <person name="Scharfenstein L."/>
            <person name="Gilbert M.K."/>
        </authorList>
    </citation>
    <scope>NUCLEOTIDE SEQUENCE [LARGE SCALE GENOMIC DNA]</scope>
    <source>
        <strain evidence="2 3">CA14</strain>
    </source>
</reference>
<dbReference type="VEuPathDB" id="FungiDB:F9C07_2164288"/>
<protein>
    <recommendedName>
        <fullName evidence="4">F-box domain-containing protein</fullName>
    </recommendedName>
</protein>
<evidence type="ECO:0000313" key="3">
    <source>
        <dbReference type="Proteomes" id="UP000275480"/>
    </source>
</evidence>
<evidence type="ECO:0000313" key="2">
    <source>
        <dbReference type="EMBL" id="RMZ37522.1"/>
    </source>
</evidence>
<proteinExistence type="predicted"/>
<dbReference type="VEuPathDB" id="FungiDB:AFLA_009190"/>
<sequence>MAMPCPHPLAARANPFPHSQQHLLTPELYEQPLIPRRRITMEQENEPHMIFHLIEILGQILLETHTRTLLTSAQLVCHKWHKVIKWSPRIQSALFFNPSMNLHHPRIKNPFVSEILFQFAAHTAEPCLLRLEASWRRMLPQQPPVSFIKIRHAHSEDENDVVETTPVEELRMQHLADAMGSYEARVLYGIRKFSSTVLHRPVYPVILLNDGSVSDAGEKCDLMVYDPEYNPRQLSWVEGEPVSVMDMLFEQLEGCYSTIRRDPRRWW</sequence>
<evidence type="ECO:0000313" key="1">
    <source>
        <dbReference type="EMBL" id="KAB8239920.1"/>
    </source>
</evidence>
<gene>
    <name evidence="1" type="ORF">BDV35DRAFT_170644</name>
    <name evidence="2" type="ORF">CA14_004659</name>
</gene>